<dbReference type="InterPro" id="IPR003117">
    <property type="entry name" value="cAMP_dep_PK_reg_su_I/II_a/b"/>
</dbReference>
<dbReference type="SUPFAM" id="SSF47391">
    <property type="entry name" value="Dimerization-anchoring domain of cAMP-dependent PK regulatory subunit"/>
    <property type="match status" value="1"/>
</dbReference>
<evidence type="ECO:0000313" key="2">
    <source>
        <dbReference type="Ensembl" id="ENSOSIP00000015218.1"/>
    </source>
</evidence>
<dbReference type="GeneTree" id="ENSGT01000000215245"/>
<name>A0A8C7XMV5_9TELE</name>
<dbReference type="FunFam" id="1.20.890.10:FF:000002">
    <property type="entry name" value="cAMP-dependent protein kinase type II-alpha regulatory subunit"/>
    <property type="match status" value="1"/>
</dbReference>
<dbReference type="Pfam" id="PF02197">
    <property type="entry name" value="RIIa"/>
    <property type="match status" value="1"/>
</dbReference>
<reference evidence="2" key="1">
    <citation type="submission" date="2025-08" db="UniProtKB">
        <authorList>
            <consortium name="Ensembl"/>
        </authorList>
    </citation>
    <scope>IDENTIFICATION</scope>
</reference>
<evidence type="ECO:0000313" key="3">
    <source>
        <dbReference type="Proteomes" id="UP000694383"/>
    </source>
</evidence>
<keyword evidence="3" id="KW-1185">Reference proteome</keyword>
<dbReference type="Gene3D" id="1.20.890.10">
    <property type="entry name" value="cAMP-dependent protein kinase regulatory subunit, dimerization-anchoring domain"/>
    <property type="match status" value="1"/>
</dbReference>
<dbReference type="Proteomes" id="UP000694383">
    <property type="component" value="Unplaced"/>
</dbReference>
<protein>
    <recommendedName>
        <fullName evidence="1">RIIa domain-containing protein</fullName>
    </recommendedName>
</protein>
<evidence type="ECO:0000259" key="1">
    <source>
        <dbReference type="SMART" id="SM00394"/>
    </source>
</evidence>
<proteinExistence type="predicted"/>
<reference evidence="2" key="2">
    <citation type="submission" date="2025-09" db="UniProtKB">
        <authorList>
            <consortium name="Ensembl"/>
        </authorList>
    </citation>
    <scope>IDENTIFICATION</scope>
</reference>
<feature type="domain" description="RIIa" evidence="1">
    <location>
        <begin position="9"/>
        <end position="47"/>
    </location>
</feature>
<dbReference type="Ensembl" id="ENSOSIT00000016094.1">
    <property type="protein sequence ID" value="ENSOSIP00000015218.1"/>
    <property type="gene ID" value="ENSOSIG00000008526.1"/>
</dbReference>
<organism evidence="2 3">
    <name type="scientific">Oryzias sinensis</name>
    <name type="common">Chinese medaka</name>
    <dbReference type="NCBI Taxonomy" id="183150"/>
    <lineage>
        <taxon>Eukaryota</taxon>
        <taxon>Metazoa</taxon>
        <taxon>Chordata</taxon>
        <taxon>Craniata</taxon>
        <taxon>Vertebrata</taxon>
        <taxon>Euteleostomi</taxon>
        <taxon>Actinopterygii</taxon>
        <taxon>Neopterygii</taxon>
        <taxon>Teleostei</taxon>
        <taxon>Neoteleostei</taxon>
        <taxon>Acanthomorphata</taxon>
        <taxon>Ovalentaria</taxon>
        <taxon>Atherinomorphae</taxon>
        <taxon>Beloniformes</taxon>
        <taxon>Adrianichthyidae</taxon>
        <taxon>Oryziinae</taxon>
        <taxon>Oryzias</taxon>
    </lineage>
</organism>
<accession>A0A8C7XMV5</accession>
<dbReference type="AlphaFoldDB" id="A0A8C7XMV5"/>
<dbReference type="SMART" id="SM00394">
    <property type="entry name" value="RIIa"/>
    <property type="match status" value="1"/>
</dbReference>
<sequence>MMSKFEIPAGLKELLQGYTVEVLRRRPANLAQFAVQHFTQVLESQRNEQATESHKYKSHFHVFGLLQC</sequence>